<dbReference type="GeneID" id="9346777"/>
<evidence type="ECO:0000259" key="2">
    <source>
        <dbReference type="Pfam" id="PF03703"/>
    </source>
</evidence>
<feature type="transmembrane region" description="Helical" evidence="1">
    <location>
        <begin position="49"/>
        <end position="68"/>
    </location>
</feature>
<keyword evidence="1" id="KW-1133">Transmembrane helix</keyword>
<proteinExistence type="predicted"/>
<dbReference type="HOGENOM" id="CLU_104197_3_2_2"/>
<organism evidence="3 4">
    <name type="scientific">Methanohalobium evestigatum (strain ATCC BAA-1072 / DSM 3721 / NBRC 107634 / OCM 161 / Z-7303)</name>
    <dbReference type="NCBI Taxonomy" id="644295"/>
    <lineage>
        <taxon>Archaea</taxon>
        <taxon>Methanobacteriati</taxon>
        <taxon>Methanobacteriota</taxon>
        <taxon>Stenosarchaea group</taxon>
        <taxon>Methanomicrobia</taxon>
        <taxon>Methanosarcinales</taxon>
        <taxon>Methanosarcinaceae</taxon>
        <taxon>Methanohalobium</taxon>
    </lineage>
</organism>
<dbReference type="InterPro" id="IPR005182">
    <property type="entry name" value="YdbS-like_PH"/>
</dbReference>
<sequence length="161" mass="18318">MLNAEPSERIDPSALKSWFVSGFLTGVILLLIPISYITLISSIWDLPILWGWIGIAAVVTFTIWSAIVEPRLKMRFWRYEIRENEIDIQHGIFIVRRTLIPMVRVQHVDTEHGPVMRFFGLATLRISTAATNHYIPALSKEKSAELMGQIASLARLSDEDV</sequence>
<accession>D7E978</accession>
<keyword evidence="1" id="KW-0472">Membrane</keyword>
<dbReference type="KEGG" id="mev:Metev_1144"/>
<dbReference type="AlphaFoldDB" id="D7E978"/>
<dbReference type="Proteomes" id="UP000000391">
    <property type="component" value="Chromosome"/>
</dbReference>
<feature type="domain" description="YdbS-like PH" evidence="2">
    <location>
        <begin position="75"/>
        <end position="149"/>
    </location>
</feature>
<reference evidence="3 4" key="1">
    <citation type="submission" date="2010-06" db="EMBL/GenBank/DDBJ databases">
        <title>Complete sequence chromosome of Methanohalobium evestigatum Z-7303.</title>
        <authorList>
            <consortium name="US DOE Joint Genome Institute"/>
            <person name="Lucas S."/>
            <person name="Copeland A."/>
            <person name="Lapidus A."/>
            <person name="Cheng J.-F."/>
            <person name="Bruce D."/>
            <person name="Goodwin L."/>
            <person name="Pitluck S."/>
            <person name="Saunders E."/>
            <person name="Detter J.C."/>
            <person name="Han C."/>
            <person name="Tapia R."/>
            <person name="Land M."/>
            <person name="Hauser L."/>
            <person name="Kyrpides N."/>
            <person name="Mikhailova N."/>
            <person name="Sieprawska-Lupa M."/>
            <person name="Whitman W.B."/>
            <person name="Anderson I."/>
            <person name="Woyke T."/>
        </authorList>
    </citation>
    <scope>NUCLEOTIDE SEQUENCE [LARGE SCALE GENOMIC DNA]</scope>
    <source>
        <strain evidence="4">ATCC BAA-1072 / DSM 3721 / NBRC 107634 / OCM 161 / Z-7303</strain>
    </source>
</reference>
<feature type="transmembrane region" description="Helical" evidence="1">
    <location>
        <begin position="18"/>
        <end position="43"/>
    </location>
</feature>
<keyword evidence="1" id="KW-0812">Transmembrane</keyword>
<protein>
    <submittedName>
        <fullName evidence="3">Membrane-flanked domain protein</fullName>
    </submittedName>
</protein>
<evidence type="ECO:0000313" key="4">
    <source>
        <dbReference type="Proteomes" id="UP000000391"/>
    </source>
</evidence>
<dbReference type="Pfam" id="PF03703">
    <property type="entry name" value="bPH_2"/>
    <property type="match status" value="1"/>
</dbReference>
<dbReference type="EMBL" id="CP002069">
    <property type="protein sequence ID" value="ADI74026.1"/>
    <property type="molecule type" value="Genomic_DNA"/>
</dbReference>
<dbReference type="RefSeq" id="WP_013194593.1">
    <property type="nucleotide sequence ID" value="NC_014253.1"/>
</dbReference>
<dbReference type="OrthoDB" id="301911at2157"/>
<dbReference type="PANTHER" id="PTHR34473">
    <property type="entry name" value="UPF0699 TRANSMEMBRANE PROTEIN YDBS"/>
    <property type="match status" value="1"/>
</dbReference>
<keyword evidence="4" id="KW-1185">Reference proteome</keyword>
<dbReference type="PANTHER" id="PTHR34473:SF2">
    <property type="entry name" value="UPF0699 TRANSMEMBRANE PROTEIN YDBT"/>
    <property type="match status" value="1"/>
</dbReference>
<gene>
    <name evidence="3" type="ordered locus">Metev_1144</name>
</gene>
<dbReference type="STRING" id="644295.Metev_1144"/>
<evidence type="ECO:0000256" key="1">
    <source>
        <dbReference type="SAM" id="Phobius"/>
    </source>
</evidence>
<name>D7E978_METEZ</name>
<evidence type="ECO:0000313" key="3">
    <source>
        <dbReference type="EMBL" id="ADI74026.1"/>
    </source>
</evidence>